<organism evidence="2 3">
    <name type="scientific">Niveomyces insectorum RCEF 264</name>
    <dbReference type="NCBI Taxonomy" id="1081102"/>
    <lineage>
        <taxon>Eukaryota</taxon>
        <taxon>Fungi</taxon>
        <taxon>Dikarya</taxon>
        <taxon>Ascomycota</taxon>
        <taxon>Pezizomycotina</taxon>
        <taxon>Sordariomycetes</taxon>
        <taxon>Hypocreomycetidae</taxon>
        <taxon>Hypocreales</taxon>
        <taxon>Cordycipitaceae</taxon>
        <taxon>Niveomyces</taxon>
    </lineage>
</organism>
<evidence type="ECO:0000313" key="2">
    <source>
        <dbReference type="EMBL" id="OAA62050.1"/>
    </source>
</evidence>
<keyword evidence="3" id="KW-1185">Reference proteome</keyword>
<dbReference type="Proteomes" id="UP000076874">
    <property type="component" value="Unassembled WGS sequence"/>
</dbReference>
<feature type="region of interest" description="Disordered" evidence="1">
    <location>
        <begin position="92"/>
        <end position="117"/>
    </location>
</feature>
<gene>
    <name evidence="2" type="ORF">SPI_04909</name>
</gene>
<proteinExistence type="predicted"/>
<protein>
    <submittedName>
        <fullName evidence="2">Uncharacterized protein</fullName>
    </submittedName>
</protein>
<dbReference type="OrthoDB" id="5226533at2759"/>
<evidence type="ECO:0000256" key="1">
    <source>
        <dbReference type="SAM" id="MobiDB-lite"/>
    </source>
</evidence>
<evidence type="ECO:0000313" key="3">
    <source>
        <dbReference type="Proteomes" id="UP000076874"/>
    </source>
</evidence>
<comment type="caution">
    <text evidence="2">The sequence shown here is derived from an EMBL/GenBank/DDBJ whole genome shotgun (WGS) entry which is preliminary data.</text>
</comment>
<dbReference type="AlphaFoldDB" id="A0A167UZ12"/>
<name>A0A167UZ12_9HYPO</name>
<dbReference type="EMBL" id="AZHD01000007">
    <property type="protein sequence ID" value="OAA62050.1"/>
    <property type="molecule type" value="Genomic_DNA"/>
</dbReference>
<reference evidence="2 3" key="1">
    <citation type="journal article" date="2016" name="Genome Biol. Evol.">
        <title>Divergent and convergent evolution of fungal pathogenicity.</title>
        <authorList>
            <person name="Shang Y."/>
            <person name="Xiao G."/>
            <person name="Zheng P."/>
            <person name="Cen K."/>
            <person name="Zhan S."/>
            <person name="Wang C."/>
        </authorList>
    </citation>
    <scope>NUCLEOTIDE SEQUENCE [LARGE SCALE GENOMIC DNA]</scope>
    <source>
        <strain evidence="2 3">RCEF 264</strain>
    </source>
</reference>
<sequence>MSAPTPSSEAELLALSAQAKNFIPLAADKRPSVFLSLAPATSNSYPQPKKASAAAAAAATADATAVSAPVSTAPSGEDATATAAAAAAVTDAATTDDVAGDVKQRRSSSLSSTHSNKRASGLRFLKLGPVHWGEHLDDHQQDWCEAAIE</sequence>
<accession>A0A167UZ12</accession>